<organism evidence="1 2">
    <name type="scientific">Paractinoplanes pyxinae</name>
    <dbReference type="NCBI Taxonomy" id="2997416"/>
    <lineage>
        <taxon>Bacteria</taxon>
        <taxon>Bacillati</taxon>
        <taxon>Actinomycetota</taxon>
        <taxon>Actinomycetes</taxon>
        <taxon>Micromonosporales</taxon>
        <taxon>Micromonosporaceae</taxon>
        <taxon>Paractinoplanes</taxon>
    </lineage>
</organism>
<evidence type="ECO:0000313" key="2">
    <source>
        <dbReference type="Proteomes" id="UP001151002"/>
    </source>
</evidence>
<sequence>MVHDADQRNASTVRLTVEVPDASLVSSLVRWIERLPGARTERSTAPPRQGELGTVDIVIAIISSSGVAALIQTLPEFLRAKRSPITIKLRRNETEVEVSASSMDDVSTMVDKLLKK</sequence>
<gene>
    <name evidence="1" type="ORF">OWR29_26480</name>
</gene>
<reference evidence="1" key="1">
    <citation type="submission" date="2022-11" db="EMBL/GenBank/DDBJ databases">
        <authorList>
            <person name="Somphong A."/>
            <person name="Phongsopitanun W."/>
        </authorList>
    </citation>
    <scope>NUCLEOTIDE SEQUENCE</scope>
    <source>
        <strain evidence="1">Pm04-4</strain>
    </source>
</reference>
<keyword evidence="2" id="KW-1185">Reference proteome</keyword>
<dbReference type="InterPro" id="IPR045428">
    <property type="entry name" value="EACC1"/>
</dbReference>
<dbReference type="EMBL" id="JAPNTZ010000009">
    <property type="protein sequence ID" value="MCY1141560.1"/>
    <property type="molecule type" value="Genomic_DNA"/>
</dbReference>
<accession>A0ABT4B4Y7</accession>
<protein>
    <submittedName>
        <fullName evidence="1">Uncharacterized protein</fullName>
    </submittedName>
</protein>
<dbReference type="RefSeq" id="WP_267566074.1">
    <property type="nucleotide sequence ID" value="NZ_JAPNTZ010000009.1"/>
</dbReference>
<dbReference type="Proteomes" id="UP001151002">
    <property type="component" value="Unassembled WGS sequence"/>
</dbReference>
<comment type="caution">
    <text evidence="1">The sequence shown here is derived from an EMBL/GenBank/DDBJ whole genome shotgun (WGS) entry which is preliminary data.</text>
</comment>
<evidence type="ECO:0000313" key="1">
    <source>
        <dbReference type="EMBL" id="MCY1141560.1"/>
    </source>
</evidence>
<dbReference type="Pfam" id="PF19953">
    <property type="entry name" value="EACC1"/>
    <property type="match status" value="1"/>
</dbReference>
<proteinExistence type="predicted"/>
<name>A0ABT4B4Y7_9ACTN</name>